<dbReference type="AlphaFoldDB" id="A0A401T9D5"/>
<dbReference type="EMBL" id="BEZZ01017235">
    <property type="protein sequence ID" value="GCC39261.1"/>
    <property type="molecule type" value="Genomic_DNA"/>
</dbReference>
<dbReference type="Pfam" id="PF15317">
    <property type="entry name" value="Lbh"/>
    <property type="match status" value="1"/>
</dbReference>
<dbReference type="OrthoDB" id="9949623at2759"/>
<feature type="domain" description="LBH" evidence="2">
    <location>
        <begin position="17"/>
        <end position="58"/>
    </location>
</feature>
<keyword evidence="4" id="KW-1185">Reference proteome</keyword>
<name>A0A401T9D5_CHIPU</name>
<evidence type="ECO:0000313" key="4">
    <source>
        <dbReference type="Proteomes" id="UP000287033"/>
    </source>
</evidence>
<feature type="non-terminal residue" evidence="3">
    <location>
        <position position="1"/>
    </location>
</feature>
<feature type="region of interest" description="Disordered" evidence="1">
    <location>
        <begin position="27"/>
        <end position="82"/>
    </location>
</feature>
<accession>A0A401T9D5</accession>
<comment type="caution">
    <text evidence="3">The sequence shown here is derived from an EMBL/GenBank/DDBJ whole genome shotgun (WGS) entry which is preliminary data.</text>
</comment>
<evidence type="ECO:0000259" key="2">
    <source>
        <dbReference type="Pfam" id="PF15317"/>
    </source>
</evidence>
<sequence length="118" mass="12893">IFPDPLESADECCRRIKGRLPSITVELTDAGEVESGELRWPPPEEPSPRADAEDGFEASAEPDAPGKIQPGPSEAAPAGEDRCHFQLRRLHLSLSLPSFTSPVLGGRQRKHSWGITPW</sequence>
<organism evidence="3 4">
    <name type="scientific">Chiloscyllium punctatum</name>
    <name type="common">Brownbanded bambooshark</name>
    <name type="synonym">Hemiscyllium punctatum</name>
    <dbReference type="NCBI Taxonomy" id="137246"/>
    <lineage>
        <taxon>Eukaryota</taxon>
        <taxon>Metazoa</taxon>
        <taxon>Chordata</taxon>
        <taxon>Craniata</taxon>
        <taxon>Vertebrata</taxon>
        <taxon>Chondrichthyes</taxon>
        <taxon>Elasmobranchii</taxon>
        <taxon>Galeomorphii</taxon>
        <taxon>Galeoidea</taxon>
        <taxon>Orectolobiformes</taxon>
        <taxon>Hemiscylliidae</taxon>
        <taxon>Chiloscyllium</taxon>
    </lineage>
</organism>
<dbReference type="Proteomes" id="UP000287033">
    <property type="component" value="Unassembled WGS sequence"/>
</dbReference>
<reference evidence="3 4" key="1">
    <citation type="journal article" date="2018" name="Nat. Ecol. Evol.">
        <title>Shark genomes provide insights into elasmobranch evolution and the origin of vertebrates.</title>
        <authorList>
            <person name="Hara Y"/>
            <person name="Yamaguchi K"/>
            <person name="Onimaru K"/>
            <person name="Kadota M"/>
            <person name="Koyanagi M"/>
            <person name="Keeley SD"/>
            <person name="Tatsumi K"/>
            <person name="Tanaka K"/>
            <person name="Motone F"/>
            <person name="Kageyama Y"/>
            <person name="Nozu R"/>
            <person name="Adachi N"/>
            <person name="Nishimura O"/>
            <person name="Nakagawa R"/>
            <person name="Tanegashima C"/>
            <person name="Kiyatake I"/>
            <person name="Matsumoto R"/>
            <person name="Murakumo K"/>
            <person name="Nishida K"/>
            <person name="Terakita A"/>
            <person name="Kuratani S"/>
            <person name="Sato K"/>
            <person name="Hyodo S Kuraku.S."/>
        </authorList>
    </citation>
    <scope>NUCLEOTIDE SEQUENCE [LARGE SCALE GENOMIC DNA]</scope>
</reference>
<evidence type="ECO:0000256" key="1">
    <source>
        <dbReference type="SAM" id="MobiDB-lite"/>
    </source>
</evidence>
<protein>
    <recommendedName>
        <fullName evidence="2">LBH domain-containing protein</fullName>
    </recommendedName>
</protein>
<dbReference type="PANTHER" id="PTHR14987">
    <property type="entry name" value="PROTEIN LBH-RELATED"/>
    <property type="match status" value="1"/>
</dbReference>
<evidence type="ECO:0000313" key="3">
    <source>
        <dbReference type="EMBL" id="GCC39261.1"/>
    </source>
</evidence>
<gene>
    <name evidence="3" type="ORF">chiPu_0023204</name>
</gene>
<dbReference type="InterPro" id="IPR038990">
    <property type="entry name" value="LBH_dom"/>
</dbReference>
<dbReference type="InterPro" id="IPR042945">
    <property type="entry name" value="LBH_dom_prot"/>
</dbReference>
<proteinExistence type="predicted"/>